<dbReference type="AlphaFoldDB" id="A0A371EHQ9"/>
<reference evidence="2" key="1">
    <citation type="submission" date="2018-05" db="EMBL/GenBank/DDBJ databases">
        <title>Draft genome of Mucuna pruriens seed.</title>
        <authorList>
            <person name="Nnadi N.E."/>
            <person name="Vos R."/>
            <person name="Hasami M.H."/>
            <person name="Devisetty U.K."/>
            <person name="Aguiy J.C."/>
        </authorList>
    </citation>
    <scope>NUCLEOTIDE SEQUENCE [LARGE SCALE GENOMIC DNA]</scope>
    <source>
        <strain evidence="2">JCA_2017</strain>
    </source>
</reference>
<protein>
    <recommendedName>
        <fullName evidence="1">DUF4218 domain-containing protein</fullName>
    </recommendedName>
</protein>
<dbReference type="Pfam" id="PF13960">
    <property type="entry name" value="DUF4218"/>
    <property type="match status" value="1"/>
</dbReference>
<keyword evidence="3" id="KW-1185">Reference proteome</keyword>
<evidence type="ECO:0000313" key="3">
    <source>
        <dbReference type="Proteomes" id="UP000257109"/>
    </source>
</evidence>
<sequence>MVHLVVHLVREIRLCSLVFLWWMYLIERYMKTLKSYVKNPYRPKALLLRVKAIKFCICNMSTTKFMGVPMSCHEGRYGEKGYKRSSILLICSSRHFEEETQTNEKWITNKYNKTIVNWFKDQILKDDNISKTIKWLEHRPNFDVICWS</sequence>
<evidence type="ECO:0000313" key="2">
    <source>
        <dbReference type="EMBL" id="RDX65582.1"/>
    </source>
</evidence>
<organism evidence="2 3">
    <name type="scientific">Mucuna pruriens</name>
    <name type="common">Velvet bean</name>
    <name type="synonym">Dolichos pruriens</name>
    <dbReference type="NCBI Taxonomy" id="157652"/>
    <lineage>
        <taxon>Eukaryota</taxon>
        <taxon>Viridiplantae</taxon>
        <taxon>Streptophyta</taxon>
        <taxon>Embryophyta</taxon>
        <taxon>Tracheophyta</taxon>
        <taxon>Spermatophyta</taxon>
        <taxon>Magnoliopsida</taxon>
        <taxon>eudicotyledons</taxon>
        <taxon>Gunneridae</taxon>
        <taxon>Pentapetalae</taxon>
        <taxon>rosids</taxon>
        <taxon>fabids</taxon>
        <taxon>Fabales</taxon>
        <taxon>Fabaceae</taxon>
        <taxon>Papilionoideae</taxon>
        <taxon>50 kb inversion clade</taxon>
        <taxon>NPAAA clade</taxon>
        <taxon>indigoferoid/millettioid clade</taxon>
        <taxon>Phaseoleae</taxon>
        <taxon>Mucuna</taxon>
    </lineage>
</organism>
<feature type="non-terminal residue" evidence="2">
    <location>
        <position position="1"/>
    </location>
</feature>
<gene>
    <name evidence="2" type="ORF">CR513_55750</name>
</gene>
<accession>A0A371EHQ9</accession>
<evidence type="ECO:0000259" key="1">
    <source>
        <dbReference type="Pfam" id="PF13960"/>
    </source>
</evidence>
<dbReference type="InterPro" id="IPR025452">
    <property type="entry name" value="DUF4218"/>
</dbReference>
<name>A0A371EHQ9_MUCPR</name>
<dbReference type="Proteomes" id="UP000257109">
    <property type="component" value="Unassembled WGS sequence"/>
</dbReference>
<feature type="domain" description="DUF4218" evidence="1">
    <location>
        <begin position="1"/>
        <end position="50"/>
    </location>
</feature>
<dbReference type="PANTHER" id="PTHR48258:SF9">
    <property type="entry name" value="OS01G0348150 PROTEIN"/>
    <property type="match status" value="1"/>
</dbReference>
<dbReference type="OrthoDB" id="1397097at2759"/>
<dbReference type="PANTHER" id="PTHR48258">
    <property type="entry name" value="DUF4218 DOMAIN-CONTAINING PROTEIN-RELATED"/>
    <property type="match status" value="1"/>
</dbReference>
<dbReference type="EMBL" id="QJKJ01013828">
    <property type="protein sequence ID" value="RDX65582.1"/>
    <property type="molecule type" value="Genomic_DNA"/>
</dbReference>
<proteinExistence type="predicted"/>
<comment type="caution">
    <text evidence="2">The sequence shown here is derived from an EMBL/GenBank/DDBJ whole genome shotgun (WGS) entry which is preliminary data.</text>
</comment>